<proteinExistence type="predicted"/>
<dbReference type="RefSeq" id="WP_258118940.1">
    <property type="nucleotide sequence ID" value="NZ_CP062229.1"/>
</dbReference>
<keyword evidence="4" id="KW-1185">Reference proteome</keyword>
<sequence length="138" mass="15069">MKSNLNDQQTPSHLTVENKAAEPNKAPYSTPTLQIYGSVSAITRGAGAGSVDGGGTMAMVSDPRAKENVIRIGTHSLGIGLYLFDYKPEYREQWGLGRQFGVMADEVETVMPEAVSVHPDGYKMVNYGMLRIRRPSVH</sequence>
<dbReference type="EMBL" id="CP062229">
    <property type="protein sequence ID" value="UVC14606.1"/>
    <property type="molecule type" value="Genomic_DNA"/>
</dbReference>
<gene>
    <name evidence="3" type="ORF">IHQ72_28920</name>
</gene>
<organism evidence="3 4">
    <name type="scientific">Mesorhizobium onobrychidis</name>
    <dbReference type="NCBI Taxonomy" id="2775404"/>
    <lineage>
        <taxon>Bacteria</taxon>
        <taxon>Pseudomonadati</taxon>
        <taxon>Pseudomonadota</taxon>
        <taxon>Alphaproteobacteria</taxon>
        <taxon>Hyphomicrobiales</taxon>
        <taxon>Phyllobacteriaceae</taxon>
        <taxon>Mesorhizobium</taxon>
    </lineage>
</organism>
<evidence type="ECO:0000256" key="1">
    <source>
        <dbReference type="SAM" id="MobiDB-lite"/>
    </source>
</evidence>
<evidence type="ECO:0000259" key="2">
    <source>
        <dbReference type="PROSITE" id="PS51688"/>
    </source>
</evidence>
<dbReference type="Proteomes" id="UP001058098">
    <property type="component" value="Chromosome"/>
</dbReference>
<reference evidence="3" key="1">
    <citation type="submission" date="2020-09" db="EMBL/GenBank/DDBJ databases">
        <title>Rhizobia associated with sainfoin plants.</title>
        <authorList>
            <person name="Asharfi S."/>
            <person name="Kuzmanovic N."/>
            <person name="Bunk B."/>
            <person name="Sproeer C."/>
            <person name="Becker M."/>
            <person name="Thuenen T."/>
        </authorList>
    </citation>
    <scope>NUCLEOTIDE SEQUENCE</scope>
    <source>
        <strain evidence="3">OM4</strain>
    </source>
</reference>
<evidence type="ECO:0000313" key="3">
    <source>
        <dbReference type="EMBL" id="UVC14606.1"/>
    </source>
</evidence>
<dbReference type="InterPro" id="IPR030392">
    <property type="entry name" value="S74_ICA"/>
</dbReference>
<accession>A0ABY5QV61</accession>
<feature type="region of interest" description="Disordered" evidence="1">
    <location>
        <begin position="1"/>
        <end position="28"/>
    </location>
</feature>
<protein>
    <submittedName>
        <fullName evidence="3">Tail fiber domain-containing protein</fullName>
    </submittedName>
</protein>
<feature type="domain" description="Peptidase S74" evidence="2">
    <location>
        <begin position="61"/>
        <end position="138"/>
    </location>
</feature>
<evidence type="ECO:0000313" key="4">
    <source>
        <dbReference type="Proteomes" id="UP001058098"/>
    </source>
</evidence>
<name>A0ABY5QV61_9HYPH</name>
<dbReference type="Pfam" id="PF13884">
    <property type="entry name" value="Peptidase_S74"/>
    <property type="match status" value="1"/>
</dbReference>
<feature type="compositionally biased region" description="Polar residues" evidence="1">
    <location>
        <begin position="1"/>
        <end position="15"/>
    </location>
</feature>
<dbReference type="PROSITE" id="PS51688">
    <property type="entry name" value="ICA"/>
    <property type="match status" value="1"/>
</dbReference>